<dbReference type="Pfam" id="PF13416">
    <property type="entry name" value="SBP_bac_8"/>
    <property type="match status" value="1"/>
</dbReference>
<proteinExistence type="predicted"/>
<name>L9VNS6_HALJB</name>
<dbReference type="InterPro" id="IPR001188">
    <property type="entry name" value="Sperm_putr-bd"/>
</dbReference>
<dbReference type="SUPFAM" id="SSF53850">
    <property type="entry name" value="Periplasmic binding protein-like II"/>
    <property type="match status" value="1"/>
</dbReference>
<keyword evidence="6" id="KW-1185">Reference proteome</keyword>
<evidence type="ECO:0000256" key="2">
    <source>
        <dbReference type="ARBA" id="ARBA00022448"/>
    </source>
</evidence>
<comment type="caution">
    <text evidence="5">The sequence shown here is derived from an EMBL/GenBank/DDBJ whole genome shotgun (WGS) entry which is preliminary data.</text>
</comment>
<dbReference type="PANTHER" id="PTHR30222:SF17">
    <property type="entry name" value="SPERMIDINE_PUTRESCINE-BINDING PERIPLASMIC PROTEIN"/>
    <property type="match status" value="1"/>
</dbReference>
<keyword evidence="4" id="KW-0574">Periplasm</keyword>
<protein>
    <submittedName>
        <fullName evidence="5">Extracellular solute-binding protein family 1</fullName>
    </submittedName>
</protein>
<evidence type="ECO:0000256" key="4">
    <source>
        <dbReference type="ARBA" id="ARBA00022764"/>
    </source>
</evidence>
<dbReference type="GO" id="GO:0019808">
    <property type="term" value="F:polyamine binding"/>
    <property type="evidence" value="ECO:0007669"/>
    <property type="project" value="InterPro"/>
</dbReference>
<keyword evidence="3" id="KW-0732">Signal</keyword>
<keyword evidence="2" id="KW-0813">Transport</keyword>
<gene>
    <name evidence="5" type="ORF">C497_06464</name>
</gene>
<evidence type="ECO:0000313" key="6">
    <source>
        <dbReference type="Proteomes" id="UP000011645"/>
    </source>
</evidence>
<dbReference type="GO" id="GO:0042597">
    <property type="term" value="C:periplasmic space"/>
    <property type="evidence" value="ECO:0007669"/>
    <property type="project" value="UniProtKB-SubCell"/>
</dbReference>
<evidence type="ECO:0000256" key="3">
    <source>
        <dbReference type="ARBA" id="ARBA00022729"/>
    </source>
</evidence>
<dbReference type="PATRIC" id="fig|795797.19.peg.1167"/>
<comment type="subcellular location">
    <subcellularLocation>
        <location evidence="1">Periplasm</location>
    </subcellularLocation>
</comment>
<dbReference type="Gene3D" id="3.40.190.10">
    <property type="entry name" value="Periplasmic binding protein-like II"/>
    <property type="match status" value="1"/>
</dbReference>
<reference evidence="5 6" key="1">
    <citation type="journal article" date="2014" name="PLoS Genet.">
        <title>Phylogenetically driven sequencing of extremely halophilic archaea reveals strategies for static and dynamic osmo-response.</title>
        <authorList>
            <person name="Becker E.A."/>
            <person name="Seitzer P.M."/>
            <person name="Tritt A."/>
            <person name="Larsen D."/>
            <person name="Krusor M."/>
            <person name="Yao A.I."/>
            <person name="Wu D."/>
            <person name="Madern D."/>
            <person name="Eisen J.A."/>
            <person name="Darling A.E."/>
            <person name="Facciotti M.T."/>
        </authorList>
    </citation>
    <scope>NUCLEOTIDE SEQUENCE [LARGE SCALE GENOMIC DNA]</scope>
    <source>
        <strain evidence="6">DSM 18796 / CECT 7217 / JCM 14584 / KCTC 4019 / B3</strain>
    </source>
</reference>
<dbReference type="GO" id="GO:0015846">
    <property type="term" value="P:polyamine transport"/>
    <property type="evidence" value="ECO:0007669"/>
    <property type="project" value="InterPro"/>
</dbReference>
<dbReference type="AlphaFoldDB" id="L9VNS6"/>
<sequence>MPHSINVFPALVYNNEYFDSEPDSWDILWDEEFADQMALMVHYASAAGKLGALYTGQDPNDPDDFDEIEEVLINQKDLVVTYASEHESHMQSFINEEVILGTHTSGRINIANFSHDADHVSWTVPEAGSLFGTDSIVIPADAPHPRATLNFLNYVISEDSFREFVNIMNYKVPHEDIESLLSDDDRIDDGLVEAIQWNDINVDNLYWNGPLDDEVEQRYDEIWTNVQAA</sequence>
<accession>L9VNS6</accession>
<dbReference type="InterPro" id="IPR006059">
    <property type="entry name" value="SBP"/>
</dbReference>
<dbReference type="PANTHER" id="PTHR30222">
    <property type="entry name" value="SPERMIDINE/PUTRESCINE-BINDING PERIPLASMIC PROTEIN"/>
    <property type="match status" value="1"/>
</dbReference>
<dbReference type="EMBL" id="AOHV01000019">
    <property type="protein sequence ID" value="ELY38804.1"/>
    <property type="molecule type" value="Genomic_DNA"/>
</dbReference>
<dbReference type="Proteomes" id="UP000011645">
    <property type="component" value="Unassembled WGS sequence"/>
</dbReference>
<organism evidence="5 6">
    <name type="scientific">Halalkalicoccus jeotgali (strain DSM 18796 / CECT 7217 / JCM 14584 / KCTC 4019 / B3)</name>
    <dbReference type="NCBI Taxonomy" id="795797"/>
    <lineage>
        <taxon>Archaea</taxon>
        <taxon>Methanobacteriati</taxon>
        <taxon>Methanobacteriota</taxon>
        <taxon>Stenosarchaea group</taxon>
        <taxon>Halobacteria</taxon>
        <taxon>Halobacteriales</taxon>
        <taxon>Halococcaceae</taxon>
        <taxon>Halalkalicoccus</taxon>
    </lineage>
</organism>
<evidence type="ECO:0000313" key="5">
    <source>
        <dbReference type="EMBL" id="ELY38804.1"/>
    </source>
</evidence>
<evidence type="ECO:0000256" key="1">
    <source>
        <dbReference type="ARBA" id="ARBA00004418"/>
    </source>
</evidence>
<dbReference type="PRINTS" id="PR00909">
    <property type="entry name" value="SPERMDNBNDNG"/>
</dbReference>